<name>A0AAU7X7F4_9HYPH</name>
<proteinExistence type="predicted"/>
<dbReference type="KEGG" id="mflg:ABS361_12875"/>
<dbReference type="RefSeq" id="WP_407048100.1">
    <property type="nucleotide sequence ID" value="NZ_CP158568.1"/>
</dbReference>
<dbReference type="InterPro" id="IPR035437">
    <property type="entry name" value="SNase_OB-fold_sf"/>
</dbReference>
<keyword evidence="2" id="KW-1133">Transmembrane helix</keyword>
<gene>
    <name evidence="3" type="ORF">ABS361_12875</name>
</gene>
<dbReference type="Gene3D" id="2.40.50.90">
    <property type="match status" value="1"/>
</dbReference>
<dbReference type="SUPFAM" id="SSF50199">
    <property type="entry name" value="Staphylococcal nuclease"/>
    <property type="match status" value="1"/>
</dbReference>
<protein>
    <recommendedName>
        <fullName evidence="4">TNase-like domain-containing protein</fullName>
    </recommendedName>
</protein>
<accession>A0AAU7X7F4</accession>
<keyword evidence="2" id="KW-0812">Transmembrane</keyword>
<organism evidence="3">
    <name type="scientific">Methyloraptor flagellatus</name>
    <dbReference type="NCBI Taxonomy" id="3162530"/>
    <lineage>
        <taxon>Bacteria</taxon>
        <taxon>Pseudomonadati</taxon>
        <taxon>Pseudomonadota</taxon>
        <taxon>Alphaproteobacteria</taxon>
        <taxon>Hyphomicrobiales</taxon>
        <taxon>Ancalomicrobiaceae</taxon>
        <taxon>Methyloraptor</taxon>
    </lineage>
</organism>
<evidence type="ECO:0000256" key="2">
    <source>
        <dbReference type="SAM" id="Phobius"/>
    </source>
</evidence>
<feature type="transmembrane region" description="Helical" evidence="2">
    <location>
        <begin position="26"/>
        <end position="47"/>
    </location>
</feature>
<feature type="region of interest" description="Disordered" evidence="1">
    <location>
        <begin position="239"/>
        <end position="267"/>
    </location>
</feature>
<evidence type="ECO:0000313" key="3">
    <source>
        <dbReference type="EMBL" id="XBY42998.1"/>
    </source>
</evidence>
<dbReference type="EMBL" id="CP158568">
    <property type="protein sequence ID" value="XBY42998.1"/>
    <property type="molecule type" value="Genomic_DNA"/>
</dbReference>
<keyword evidence="2" id="KW-0472">Membrane</keyword>
<sequence>MPPERTPPEGTPPEGVVAGRARLARLAATAAIAAVVALGALAAVMVAKRAPAPAPATPTANRPPERLLSVAQQTARNRLSQFKDPRLDILEPPETAVGGFAAPFPIAPPYEAQESTVLDAMNRRIRLTWVGGVRRSAICLSAEGLRFACGLQSRASLQNMVRGRRGVCWPVFWPTASEDEIYADCFVEGRNLALEQVRAGFAFPIATVDDKDLTAAFAAAQAAGAGVWNGGYKVVGGSPDSDVLPPIDLKGPSGPPADPRPRPPPDE</sequence>
<dbReference type="AlphaFoldDB" id="A0AAU7X7F4"/>
<evidence type="ECO:0000256" key="1">
    <source>
        <dbReference type="SAM" id="MobiDB-lite"/>
    </source>
</evidence>
<evidence type="ECO:0008006" key="4">
    <source>
        <dbReference type="Google" id="ProtNLM"/>
    </source>
</evidence>
<reference evidence="3" key="1">
    <citation type="submission" date="2024-06" db="EMBL/GenBank/DDBJ databases">
        <title>Methylostella associata gen. nov., sp. nov., a novel Ancalomicrobiaceae-affiliated facultatively methylotrophic bacteria that feed on methanotrophs of the genus Methylococcus.</title>
        <authorList>
            <person name="Saltykova V."/>
            <person name="Danilova O.V."/>
            <person name="Oshkin I.Y."/>
            <person name="Belova S.E."/>
            <person name="Pimenov N.V."/>
            <person name="Dedysh S.N."/>
        </authorList>
    </citation>
    <scope>NUCLEOTIDE SEQUENCE</scope>
    <source>
        <strain evidence="3">S20</strain>
    </source>
</reference>